<evidence type="ECO:0000256" key="11">
    <source>
        <dbReference type="ARBA" id="ARBA00022741"/>
    </source>
</evidence>
<comment type="similarity">
    <text evidence="3">Belongs to the protein kinase superfamily. RIO-type Ser/Thr kinase family.</text>
</comment>
<dbReference type="EC" id="2.7.11.1" evidence="4"/>
<dbReference type="InterPro" id="IPR000687">
    <property type="entry name" value="RIO_kinase"/>
</dbReference>
<dbReference type="GO" id="GO:0004674">
    <property type="term" value="F:protein serine/threonine kinase activity"/>
    <property type="evidence" value="ECO:0007669"/>
    <property type="project" value="UniProtKB-KW"/>
</dbReference>
<keyword evidence="11 20" id="KW-0547">Nucleotide-binding</keyword>
<dbReference type="OrthoDB" id="205248at2759"/>
<comment type="caution">
    <text evidence="24">The sequence shown here is derived from an EMBL/GenBank/DDBJ whole genome shotgun (WGS) entry which is preliminary data.</text>
</comment>
<keyword evidence="8" id="KW-0723">Serine/threonine-protein kinase</keyword>
<dbReference type="CDD" id="cd05147">
    <property type="entry name" value="RIO1_euk"/>
    <property type="match status" value="1"/>
</dbReference>
<evidence type="ECO:0000256" key="9">
    <source>
        <dbReference type="ARBA" id="ARBA00022679"/>
    </source>
</evidence>
<evidence type="ECO:0000256" key="1">
    <source>
        <dbReference type="ARBA" id="ARBA00001946"/>
    </source>
</evidence>
<keyword evidence="7" id="KW-0690">Ribosome biogenesis</keyword>
<dbReference type="AlphaFoldDB" id="A0A8E0RLN0"/>
<dbReference type="GO" id="GO:0005524">
    <property type="term" value="F:ATP binding"/>
    <property type="evidence" value="ECO:0007669"/>
    <property type="project" value="UniProtKB-KW"/>
</dbReference>
<dbReference type="Pfam" id="PF01163">
    <property type="entry name" value="RIO1"/>
    <property type="match status" value="1"/>
</dbReference>
<dbReference type="FunFam" id="3.30.200.20:FF:000148">
    <property type="entry name" value="Serine/threonine-protein kinase RIO1"/>
    <property type="match status" value="1"/>
</dbReference>
<dbReference type="InterPro" id="IPR018934">
    <property type="entry name" value="RIO_dom"/>
</dbReference>
<protein>
    <recommendedName>
        <fullName evidence="5">Serine/threonine-protein kinase RIO1</fullName>
        <ecNumber evidence="4">2.7.11.1</ecNumber>
    </recommendedName>
    <alternativeName>
        <fullName evidence="18">Serine/threonine-protein kinase rio1</fullName>
    </alternativeName>
</protein>
<dbReference type="GO" id="GO:0046872">
    <property type="term" value="F:metal ion binding"/>
    <property type="evidence" value="ECO:0007669"/>
    <property type="project" value="UniProtKB-KW"/>
</dbReference>
<feature type="compositionally biased region" description="Basic residues" evidence="22">
    <location>
        <begin position="459"/>
        <end position="476"/>
    </location>
</feature>
<evidence type="ECO:0000313" key="24">
    <source>
        <dbReference type="EMBL" id="KAA0186971.1"/>
    </source>
</evidence>
<feature type="region of interest" description="Disordered" evidence="22">
    <location>
        <begin position="381"/>
        <end position="476"/>
    </location>
</feature>
<feature type="domain" description="RIO kinase" evidence="23">
    <location>
        <begin position="56"/>
        <end position="300"/>
    </location>
</feature>
<evidence type="ECO:0000256" key="10">
    <source>
        <dbReference type="ARBA" id="ARBA00022723"/>
    </source>
</evidence>
<evidence type="ECO:0000259" key="23">
    <source>
        <dbReference type="SMART" id="SM00090"/>
    </source>
</evidence>
<feature type="binding site" evidence="20">
    <location>
        <position position="184"/>
    </location>
    <ligand>
        <name>ATP</name>
        <dbReference type="ChEBI" id="CHEBI:30616"/>
    </ligand>
</feature>
<dbReference type="SUPFAM" id="SSF56112">
    <property type="entry name" value="Protein kinase-like (PK-like)"/>
    <property type="match status" value="1"/>
</dbReference>
<feature type="active site" description="Proton acceptor" evidence="19">
    <location>
        <position position="237"/>
    </location>
</feature>
<dbReference type="Proteomes" id="UP000728185">
    <property type="component" value="Unassembled WGS sequence"/>
</dbReference>
<evidence type="ECO:0000256" key="16">
    <source>
        <dbReference type="ARBA" id="ARBA00047899"/>
    </source>
</evidence>
<feature type="binding site" evidence="21">
    <location>
        <position position="242"/>
    </location>
    <ligand>
        <name>Mg(2+)</name>
        <dbReference type="ChEBI" id="CHEBI:18420"/>
    </ligand>
</feature>
<keyword evidence="14 20" id="KW-0067">ATP-binding</keyword>
<dbReference type="PANTHER" id="PTHR45723">
    <property type="entry name" value="SERINE/THREONINE-PROTEIN KINASE RIO1"/>
    <property type="match status" value="1"/>
</dbReference>
<keyword evidence="12 24" id="KW-0418">Kinase</keyword>
<feature type="binding site" evidence="20">
    <location>
        <position position="186"/>
    </location>
    <ligand>
        <name>ATP</name>
        <dbReference type="ChEBI" id="CHEBI:30616"/>
    </ligand>
</feature>
<keyword evidence="13" id="KW-0378">Hydrolase</keyword>
<evidence type="ECO:0000256" key="4">
    <source>
        <dbReference type="ARBA" id="ARBA00012513"/>
    </source>
</evidence>
<feature type="compositionally biased region" description="Basic and acidic residues" evidence="22">
    <location>
        <begin position="424"/>
        <end position="446"/>
    </location>
</feature>
<keyword evidence="15" id="KW-0460">Magnesium</keyword>
<dbReference type="InterPro" id="IPR051272">
    <property type="entry name" value="RIO-type_Ser/Thr_kinase"/>
</dbReference>
<evidence type="ECO:0000256" key="22">
    <source>
        <dbReference type="SAM" id="MobiDB-lite"/>
    </source>
</evidence>
<dbReference type="InterPro" id="IPR018935">
    <property type="entry name" value="RIO_kinase_CS"/>
</dbReference>
<feature type="binding site" evidence="21">
    <location>
        <position position="254"/>
    </location>
    <ligand>
        <name>Mg(2+)</name>
        <dbReference type="ChEBI" id="CHEBI:18420"/>
    </ligand>
</feature>
<organism evidence="24 25">
    <name type="scientific">Fasciolopsis buskii</name>
    <dbReference type="NCBI Taxonomy" id="27845"/>
    <lineage>
        <taxon>Eukaryota</taxon>
        <taxon>Metazoa</taxon>
        <taxon>Spiralia</taxon>
        <taxon>Lophotrochozoa</taxon>
        <taxon>Platyhelminthes</taxon>
        <taxon>Trematoda</taxon>
        <taxon>Digenea</taxon>
        <taxon>Plagiorchiida</taxon>
        <taxon>Echinostomata</taxon>
        <taxon>Echinostomatoidea</taxon>
        <taxon>Fasciolidae</taxon>
        <taxon>Fasciolopsis</taxon>
    </lineage>
</organism>
<gene>
    <name evidence="24" type="ORF">FBUS_03234</name>
</gene>
<evidence type="ECO:0000256" key="6">
    <source>
        <dbReference type="ARBA" id="ARBA00022490"/>
    </source>
</evidence>
<evidence type="ECO:0000256" key="17">
    <source>
        <dbReference type="ARBA" id="ARBA00048679"/>
    </source>
</evidence>
<dbReference type="PIRSF" id="PIRSF038147">
    <property type="entry name" value="Ser/Thr_PK_RIO1"/>
    <property type="match status" value="1"/>
</dbReference>
<proteinExistence type="inferred from homology"/>
<evidence type="ECO:0000313" key="25">
    <source>
        <dbReference type="Proteomes" id="UP000728185"/>
    </source>
</evidence>
<comment type="subcellular location">
    <subcellularLocation>
        <location evidence="2">Cytoplasm</location>
    </subcellularLocation>
</comment>
<keyword evidence="10" id="KW-0479">Metal-binding</keyword>
<evidence type="ECO:0000256" key="2">
    <source>
        <dbReference type="ARBA" id="ARBA00004496"/>
    </source>
</evidence>
<dbReference type="InterPro" id="IPR017407">
    <property type="entry name" value="Ser/Thr_kinase_Rio1"/>
</dbReference>
<evidence type="ECO:0000256" key="15">
    <source>
        <dbReference type="ARBA" id="ARBA00022842"/>
    </source>
</evidence>
<dbReference type="PROSITE" id="PS01245">
    <property type="entry name" value="RIO1"/>
    <property type="match status" value="1"/>
</dbReference>
<accession>A0A8E0RLN0</accession>
<dbReference type="SMART" id="SM00090">
    <property type="entry name" value="RIO"/>
    <property type="match status" value="1"/>
</dbReference>
<dbReference type="Gene3D" id="3.30.200.20">
    <property type="entry name" value="Phosphorylase Kinase, domain 1"/>
    <property type="match status" value="1"/>
</dbReference>
<keyword evidence="25" id="KW-1185">Reference proteome</keyword>
<dbReference type="GO" id="GO:0042254">
    <property type="term" value="P:ribosome biogenesis"/>
    <property type="evidence" value="ECO:0007669"/>
    <property type="project" value="UniProtKB-KW"/>
</dbReference>
<sequence length="476" mass="55155">MKIDELDDEINQLLEEYDDLEFSDDETGSQDQTKLYLQKFQNKVDFAMKSGWQTKDKSDRATTDHALDRRSRAILFKMMNQEVFSEINGCISTGKEANIYHVIDKEDNDLAIKVYMTSIMPFKSRDKYVKGDFRMRHGYSKATSWKLVSKWTEKEYRNLIRIKQSGLIPCPTPLRLKGVVLLMSFIGKNGVPAPKLKDACFIPPDDDHPPLDWLRLYTQVVNDVRTLYQKCRLIHADLSEYNLLYMDEKVWMIDVSQSVEHESPQALEYLRTDCHNVNTFFRKQGVTTLTLREFFEWVVNPSLPAPDDPASHVYLHQLLEAAQARGFNETVEMEDSAFRYVHIPRHLHAAYPFVRDFLRLQTGKLTPSEVYYAAVSGMKQDLSGAQPEPDPPRLGASNREGNPITFSGSTSENEIDNGDSEDEVMQHRSETKKSQARPRNESPESRKLRKKAVKEQQSQRRKTKIPKHIKRNRTKK</sequence>
<evidence type="ECO:0000256" key="3">
    <source>
        <dbReference type="ARBA" id="ARBA00009196"/>
    </source>
</evidence>
<reference evidence="24" key="1">
    <citation type="submission" date="2019-05" db="EMBL/GenBank/DDBJ databases">
        <title>Annotation for the trematode Fasciolopsis buski.</title>
        <authorList>
            <person name="Choi Y.-J."/>
        </authorList>
    </citation>
    <scope>NUCLEOTIDE SEQUENCE</scope>
    <source>
        <strain evidence="24">HT</strain>
        <tissue evidence="24">Whole worm</tissue>
    </source>
</reference>
<dbReference type="Gene3D" id="1.10.510.10">
    <property type="entry name" value="Transferase(Phosphotransferase) domain 1"/>
    <property type="match status" value="1"/>
</dbReference>
<evidence type="ECO:0000256" key="5">
    <source>
        <dbReference type="ARBA" id="ARBA00016038"/>
    </source>
</evidence>
<feature type="active site" description="4-aspartylphosphate intermediate" evidence="19">
    <location>
        <position position="254"/>
    </location>
</feature>
<evidence type="ECO:0000256" key="18">
    <source>
        <dbReference type="ARBA" id="ARBA00068838"/>
    </source>
</evidence>
<evidence type="ECO:0000256" key="13">
    <source>
        <dbReference type="ARBA" id="ARBA00022801"/>
    </source>
</evidence>
<keyword evidence="6" id="KW-0963">Cytoplasm</keyword>
<feature type="binding site" evidence="20">
    <location>
        <position position="113"/>
    </location>
    <ligand>
        <name>ATP</name>
        <dbReference type="ChEBI" id="CHEBI:30616"/>
    </ligand>
</feature>
<dbReference type="InterPro" id="IPR011009">
    <property type="entry name" value="Kinase-like_dom_sf"/>
</dbReference>
<comment type="catalytic activity">
    <reaction evidence="17">
        <text>L-seryl-[protein] + ATP = O-phospho-L-seryl-[protein] + ADP + H(+)</text>
        <dbReference type="Rhea" id="RHEA:17989"/>
        <dbReference type="Rhea" id="RHEA-COMP:9863"/>
        <dbReference type="Rhea" id="RHEA-COMP:11604"/>
        <dbReference type="ChEBI" id="CHEBI:15378"/>
        <dbReference type="ChEBI" id="CHEBI:29999"/>
        <dbReference type="ChEBI" id="CHEBI:30616"/>
        <dbReference type="ChEBI" id="CHEBI:83421"/>
        <dbReference type="ChEBI" id="CHEBI:456216"/>
        <dbReference type="EC" id="2.7.11.1"/>
    </reaction>
</comment>
<feature type="compositionally biased region" description="Acidic residues" evidence="22">
    <location>
        <begin position="413"/>
        <end position="423"/>
    </location>
</feature>
<comment type="cofactor">
    <cofactor evidence="1 21">
        <name>Mg(2+)</name>
        <dbReference type="ChEBI" id="CHEBI:18420"/>
    </cofactor>
</comment>
<name>A0A8E0RLN0_9TREM</name>
<keyword evidence="9" id="KW-0808">Transferase</keyword>
<evidence type="ECO:0000256" key="14">
    <source>
        <dbReference type="ARBA" id="ARBA00022840"/>
    </source>
</evidence>
<evidence type="ECO:0000256" key="12">
    <source>
        <dbReference type="ARBA" id="ARBA00022777"/>
    </source>
</evidence>
<evidence type="ECO:0000256" key="21">
    <source>
        <dbReference type="PIRSR" id="PIRSR038147-3"/>
    </source>
</evidence>
<evidence type="ECO:0000256" key="19">
    <source>
        <dbReference type="PIRSR" id="PIRSR038147-1"/>
    </source>
</evidence>
<evidence type="ECO:0000256" key="20">
    <source>
        <dbReference type="PIRSR" id="PIRSR038147-2"/>
    </source>
</evidence>
<evidence type="ECO:0000256" key="7">
    <source>
        <dbReference type="ARBA" id="ARBA00022517"/>
    </source>
</evidence>
<dbReference type="GO" id="GO:0005737">
    <property type="term" value="C:cytoplasm"/>
    <property type="evidence" value="ECO:0007669"/>
    <property type="project" value="UniProtKB-SubCell"/>
</dbReference>
<dbReference type="EMBL" id="LUCM01009450">
    <property type="protein sequence ID" value="KAA0186971.1"/>
    <property type="molecule type" value="Genomic_DNA"/>
</dbReference>
<evidence type="ECO:0000256" key="8">
    <source>
        <dbReference type="ARBA" id="ARBA00022527"/>
    </source>
</evidence>
<dbReference type="GO" id="GO:0016787">
    <property type="term" value="F:hydrolase activity"/>
    <property type="evidence" value="ECO:0007669"/>
    <property type="project" value="UniProtKB-KW"/>
</dbReference>
<comment type="catalytic activity">
    <reaction evidence="16">
        <text>L-threonyl-[protein] + ATP = O-phospho-L-threonyl-[protein] + ADP + H(+)</text>
        <dbReference type="Rhea" id="RHEA:46608"/>
        <dbReference type="Rhea" id="RHEA-COMP:11060"/>
        <dbReference type="Rhea" id="RHEA-COMP:11605"/>
        <dbReference type="ChEBI" id="CHEBI:15378"/>
        <dbReference type="ChEBI" id="CHEBI:30013"/>
        <dbReference type="ChEBI" id="CHEBI:30616"/>
        <dbReference type="ChEBI" id="CHEBI:61977"/>
        <dbReference type="ChEBI" id="CHEBI:456216"/>
        <dbReference type="EC" id="2.7.11.1"/>
    </reaction>
</comment>